<evidence type="ECO:0000259" key="2">
    <source>
        <dbReference type="Pfam" id="PF12146"/>
    </source>
</evidence>
<dbReference type="InterPro" id="IPR053145">
    <property type="entry name" value="AB_hydrolase_Est10"/>
</dbReference>
<sequence length="470" mass="50494">MPSLLLALTLLLPAAAPAMLSTSMPVPARPPALAASPTAAATEEWHGWIRQGEREVPLGLTLRSDQPPVGTRQAELWLPDQGVRGQLAALTKSGDSDGLRVQLSRWPGQPTLTLKRTGQGRASILQGSFSQGAYRAPVTLWPGRVTLPARPQEPRPPLPYRTQEVTVLGQGAVPLRGTLTLPAGQGPFPAALLVSGSGPQDRDSTLHGHRPFLVLADHLTRQGYAVLRLDDRGTGGSGGDLYASRYRDLSGDLVQAVTFLRHHPAVRAGQVGLIGHSEGSSLAVMAAQQLQPAPAYLVLLTGPAVTGAELLDQQLRAQLNASGLNLTQIEARAALQRQALAGQALRPDHTDLSGSEVEQAWLHSRPFVQSPYLRDFVTYDPRPALRRNQVPTLALFGERDLQVPRAAGYLLMQKLLETQPGNLIRELPGLNHLLQPARSGLPSEYAQQSVTLDPAALHQISGWLNTALKR</sequence>
<dbReference type="OrthoDB" id="9809549at2"/>
<dbReference type="Proteomes" id="UP000277766">
    <property type="component" value="Unassembled WGS sequence"/>
</dbReference>
<dbReference type="InterPro" id="IPR022742">
    <property type="entry name" value="Hydrolase_4"/>
</dbReference>
<name>A0A431VZN1_9DEIO</name>
<organism evidence="3 4">
    <name type="scientific">Deinococcus radiophilus</name>
    <dbReference type="NCBI Taxonomy" id="32062"/>
    <lineage>
        <taxon>Bacteria</taxon>
        <taxon>Thermotogati</taxon>
        <taxon>Deinococcota</taxon>
        <taxon>Deinococci</taxon>
        <taxon>Deinococcales</taxon>
        <taxon>Deinococcaceae</taxon>
        <taxon>Deinococcus</taxon>
    </lineage>
</organism>
<feature type="signal peptide" evidence="1">
    <location>
        <begin position="1"/>
        <end position="28"/>
    </location>
</feature>
<dbReference type="AlphaFoldDB" id="A0A431VZN1"/>
<comment type="caution">
    <text evidence="3">The sequence shown here is derived from an EMBL/GenBank/DDBJ whole genome shotgun (WGS) entry which is preliminary data.</text>
</comment>
<gene>
    <name evidence="3" type="ORF">EJ104_04815</name>
</gene>
<dbReference type="InterPro" id="IPR029058">
    <property type="entry name" value="AB_hydrolase_fold"/>
</dbReference>
<evidence type="ECO:0000256" key="1">
    <source>
        <dbReference type="SAM" id="SignalP"/>
    </source>
</evidence>
<keyword evidence="1" id="KW-0732">Signal</keyword>
<keyword evidence="4" id="KW-1185">Reference proteome</keyword>
<proteinExistence type="predicted"/>
<dbReference type="Gene3D" id="3.40.50.1820">
    <property type="entry name" value="alpha/beta hydrolase"/>
    <property type="match status" value="1"/>
</dbReference>
<dbReference type="GO" id="GO:0052689">
    <property type="term" value="F:carboxylic ester hydrolase activity"/>
    <property type="evidence" value="ECO:0007669"/>
    <property type="project" value="TreeGrafter"/>
</dbReference>
<dbReference type="SUPFAM" id="SSF53474">
    <property type="entry name" value="alpha/beta-Hydrolases"/>
    <property type="match status" value="1"/>
</dbReference>
<evidence type="ECO:0000313" key="3">
    <source>
        <dbReference type="EMBL" id="RTR28678.1"/>
    </source>
</evidence>
<reference evidence="3 4" key="1">
    <citation type="submission" date="2018-12" db="EMBL/GenBank/DDBJ databases">
        <title>Deinococcus radiophilus ATCC 27603 genome sequencing and assembly.</title>
        <authorList>
            <person name="Maclea K.S."/>
            <person name="Maynard C.R."/>
        </authorList>
    </citation>
    <scope>NUCLEOTIDE SEQUENCE [LARGE SCALE GENOMIC DNA]</scope>
    <source>
        <strain evidence="3 4">ATCC 27603</strain>
    </source>
</reference>
<feature type="domain" description="Serine aminopeptidase S33" evidence="2">
    <location>
        <begin position="215"/>
        <end position="415"/>
    </location>
</feature>
<dbReference type="PANTHER" id="PTHR43265:SF1">
    <property type="entry name" value="ESTERASE ESTD"/>
    <property type="match status" value="1"/>
</dbReference>
<protein>
    <recommendedName>
        <fullName evidence="2">Serine aminopeptidase S33 domain-containing protein</fullName>
    </recommendedName>
</protein>
<evidence type="ECO:0000313" key="4">
    <source>
        <dbReference type="Proteomes" id="UP000277766"/>
    </source>
</evidence>
<dbReference type="EMBL" id="RXPE01000006">
    <property type="protein sequence ID" value="RTR28678.1"/>
    <property type="molecule type" value="Genomic_DNA"/>
</dbReference>
<dbReference type="RefSeq" id="WP_126351627.1">
    <property type="nucleotide sequence ID" value="NZ_CP086380.1"/>
</dbReference>
<dbReference type="Pfam" id="PF12146">
    <property type="entry name" value="Hydrolase_4"/>
    <property type="match status" value="1"/>
</dbReference>
<accession>A0A431VZN1</accession>
<feature type="chain" id="PRO_5019407534" description="Serine aminopeptidase S33 domain-containing protein" evidence="1">
    <location>
        <begin position="29"/>
        <end position="470"/>
    </location>
</feature>
<dbReference type="PANTHER" id="PTHR43265">
    <property type="entry name" value="ESTERASE ESTD"/>
    <property type="match status" value="1"/>
</dbReference>